<evidence type="ECO:0000256" key="1">
    <source>
        <dbReference type="SAM" id="MobiDB-lite"/>
    </source>
</evidence>
<sequence>MPALDKITTTDSTATDTATSASDAPSSPTTASSEARSPFEEQYMTFPSPESYEVPQTGLSSPSPSESTSRPARTSSSNAVNKLRSVQGCTCTPRRQSSWFPWNGSTAASQTRAQT</sequence>
<dbReference type="AlphaFoldDB" id="A0A5M6BU32"/>
<dbReference type="RefSeq" id="XP_031858508.1">
    <property type="nucleotide sequence ID" value="XM_032007154.1"/>
</dbReference>
<dbReference type="Proteomes" id="UP000322225">
    <property type="component" value="Chromosome 5"/>
</dbReference>
<feature type="compositionally biased region" description="Polar residues" evidence="1">
    <location>
        <begin position="87"/>
        <end position="115"/>
    </location>
</feature>
<evidence type="ECO:0000313" key="3">
    <source>
        <dbReference type="Proteomes" id="UP000322225"/>
    </source>
</evidence>
<accession>A0A5M6BU32</accession>
<feature type="region of interest" description="Disordered" evidence="1">
    <location>
        <begin position="1"/>
        <end position="115"/>
    </location>
</feature>
<gene>
    <name evidence="2" type="ORF">CI109_103297</name>
</gene>
<dbReference type="EMBL" id="CP144055">
    <property type="protein sequence ID" value="WWD18842.1"/>
    <property type="molecule type" value="Genomic_DNA"/>
</dbReference>
<feature type="compositionally biased region" description="Low complexity" evidence="1">
    <location>
        <begin position="60"/>
        <end position="77"/>
    </location>
</feature>
<keyword evidence="3" id="KW-1185">Reference proteome</keyword>
<name>A0A5M6BU32_9TREE</name>
<feature type="compositionally biased region" description="Low complexity" evidence="1">
    <location>
        <begin position="9"/>
        <end position="33"/>
    </location>
</feature>
<reference evidence="2" key="1">
    <citation type="submission" date="2017-08" db="EMBL/GenBank/DDBJ databases">
        <authorList>
            <person name="Cuomo C."/>
            <person name="Billmyre B."/>
            <person name="Heitman J."/>
        </authorList>
    </citation>
    <scope>NUCLEOTIDE SEQUENCE</scope>
    <source>
        <strain evidence="2">CBS 12478</strain>
    </source>
</reference>
<organism evidence="2 3">
    <name type="scientific">Kwoniella shandongensis</name>
    <dbReference type="NCBI Taxonomy" id="1734106"/>
    <lineage>
        <taxon>Eukaryota</taxon>
        <taxon>Fungi</taxon>
        <taxon>Dikarya</taxon>
        <taxon>Basidiomycota</taxon>
        <taxon>Agaricomycotina</taxon>
        <taxon>Tremellomycetes</taxon>
        <taxon>Tremellales</taxon>
        <taxon>Cryptococcaceae</taxon>
        <taxon>Kwoniella</taxon>
    </lineage>
</organism>
<proteinExistence type="predicted"/>
<dbReference type="KEGG" id="ksn:43591322"/>
<evidence type="ECO:0000313" key="2">
    <source>
        <dbReference type="EMBL" id="WWD18842.1"/>
    </source>
</evidence>
<reference evidence="2" key="2">
    <citation type="submission" date="2024-01" db="EMBL/GenBank/DDBJ databases">
        <title>Comparative genomics of Cryptococcus and Kwoniella reveals pathogenesis evolution and contrasting modes of karyotype evolution via chromosome fusion or intercentromeric recombination.</title>
        <authorList>
            <person name="Coelho M.A."/>
            <person name="David-Palma M."/>
            <person name="Shea T."/>
            <person name="Bowers K."/>
            <person name="McGinley-Smith S."/>
            <person name="Mohammad A.W."/>
            <person name="Gnirke A."/>
            <person name="Yurkov A.M."/>
            <person name="Nowrousian M."/>
            <person name="Sun S."/>
            <person name="Cuomo C.A."/>
            <person name="Heitman J."/>
        </authorList>
    </citation>
    <scope>NUCLEOTIDE SEQUENCE</scope>
    <source>
        <strain evidence="2">CBS 12478</strain>
    </source>
</reference>
<dbReference type="GeneID" id="43591322"/>
<protein>
    <submittedName>
        <fullName evidence="2">Uncharacterized protein</fullName>
    </submittedName>
</protein>